<sequence length="140" mass="15485">MMNRRDARGRREGRGDARAGVPKRLPEGHVSGPRALVWGPLDMRDQLHLMDRGVTDLFPRAGAAGSDAVRQLEAMHSGRGSGALCGTLRGPDPSVTSVPRLKTSFTFSLCWKWSVLPSERWLGLSSSRVERCRNMEFLPD</sequence>
<proteinExistence type="predicted"/>
<dbReference type="AlphaFoldDB" id="A0A4Z2G3M0"/>
<accession>A0A4Z2G3M0</accession>
<dbReference type="EMBL" id="SRLO01000719">
    <property type="protein sequence ID" value="TNN47921.1"/>
    <property type="molecule type" value="Genomic_DNA"/>
</dbReference>
<comment type="caution">
    <text evidence="2">The sequence shown here is derived from an EMBL/GenBank/DDBJ whole genome shotgun (WGS) entry which is preliminary data.</text>
</comment>
<reference evidence="2 3" key="1">
    <citation type="submission" date="2019-03" db="EMBL/GenBank/DDBJ databases">
        <title>First draft genome of Liparis tanakae, snailfish: a comprehensive survey of snailfish specific genes.</title>
        <authorList>
            <person name="Kim W."/>
            <person name="Song I."/>
            <person name="Jeong J.-H."/>
            <person name="Kim D."/>
            <person name="Kim S."/>
            <person name="Ryu S."/>
            <person name="Song J.Y."/>
            <person name="Lee S.K."/>
        </authorList>
    </citation>
    <scope>NUCLEOTIDE SEQUENCE [LARGE SCALE GENOMIC DNA]</scope>
    <source>
        <tissue evidence="2">Muscle</tissue>
    </source>
</reference>
<protein>
    <submittedName>
        <fullName evidence="2">Uncharacterized protein</fullName>
    </submittedName>
</protein>
<organism evidence="2 3">
    <name type="scientific">Liparis tanakae</name>
    <name type="common">Tanaka's snailfish</name>
    <dbReference type="NCBI Taxonomy" id="230148"/>
    <lineage>
        <taxon>Eukaryota</taxon>
        <taxon>Metazoa</taxon>
        <taxon>Chordata</taxon>
        <taxon>Craniata</taxon>
        <taxon>Vertebrata</taxon>
        <taxon>Euteleostomi</taxon>
        <taxon>Actinopterygii</taxon>
        <taxon>Neopterygii</taxon>
        <taxon>Teleostei</taxon>
        <taxon>Neoteleostei</taxon>
        <taxon>Acanthomorphata</taxon>
        <taxon>Eupercaria</taxon>
        <taxon>Perciformes</taxon>
        <taxon>Cottioidei</taxon>
        <taxon>Cottales</taxon>
        <taxon>Liparidae</taxon>
        <taxon>Liparis</taxon>
    </lineage>
</organism>
<keyword evidence="3" id="KW-1185">Reference proteome</keyword>
<name>A0A4Z2G3M0_9TELE</name>
<evidence type="ECO:0000256" key="1">
    <source>
        <dbReference type="SAM" id="MobiDB-lite"/>
    </source>
</evidence>
<evidence type="ECO:0000313" key="2">
    <source>
        <dbReference type="EMBL" id="TNN47921.1"/>
    </source>
</evidence>
<gene>
    <name evidence="2" type="ORF">EYF80_041864</name>
</gene>
<dbReference type="Proteomes" id="UP000314294">
    <property type="component" value="Unassembled WGS sequence"/>
</dbReference>
<feature type="compositionally biased region" description="Basic and acidic residues" evidence="1">
    <location>
        <begin position="1"/>
        <end position="17"/>
    </location>
</feature>
<feature type="region of interest" description="Disordered" evidence="1">
    <location>
        <begin position="1"/>
        <end position="27"/>
    </location>
</feature>
<evidence type="ECO:0000313" key="3">
    <source>
        <dbReference type="Proteomes" id="UP000314294"/>
    </source>
</evidence>